<sequence>MEEKEVIEVLNEYRDSHSERKLLKLLKDKLIEEMEGWDVSTDRQEHGLNMMVREIEEELDYIESEKLSEFDPERS</sequence>
<accession>A0ABY8CI10</accession>
<name>A0ABY8CI10_9ARCH</name>
<dbReference type="GeneID" id="90589723"/>
<proteinExistence type="predicted"/>
<protein>
    <submittedName>
        <fullName evidence="1">Uncharacterized protein</fullName>
    </submittedName>
</protein>
<dbReference type="RefSeq" id="WP_347722186.1">
    <property type="nucleotide sequence ID" value="NZ_CP104395.1"/>
</dbReference>
<gene>
    <name evidence="1" type="ORF">SVXNc_0287</name>
</gene>
<dbReference type="Proteomes" id="UP001218034">
    <property type="component" value="Chromosome"/>
</dbReference>
<organism evidence="1 2">
    <name type="scientific">Candidatus Nanohalococcus occultus</name>
    <dbReference type="NCBI Taxonomy" id="2978047"/>
    <lineage>
        <taxon>Archaea</taxon>
        <taxon>Candidatus Nanohalarchaeota</taxon>
        <taxon>Candidatus Nanohalarchaeota incertae sedis</taxon>
        <taxon>Candidatus Nanohalococcus</taxon>
    </lineage>
</organism>
<dbReference type="EMBL" id="CP104395">
    <property type="protein sequence ID" value="WEL19314.1"/>
    <property type="molecule type" value="Genomic_DNA"/>
</dbReference>
<evidence type="ECO:0000313" key="2">
    <source>
        <dbReference type="Proteomes" id="UP001218034"/>
    </source>
</evidence>
<evidence type="ECO:0000313" key="1">
    <source>
        <dbReference type="EMBL" id="WEL19314.1"/>
    </source>
</evidence>
<reference evidence="1 2" key="1">
    <citation type="submission" date="2022-09" db="EMBL/GenBank/DDBJ databases">
        <title>Xylan utilization by haloarchaea-nanohaloarchaea associations.</title>
        <authorList>
            <person name="Yakimov M."/>
        </authorList>
    </citation>
    <scope>NUCLEOTIDE SEQUENCE [LARGE SCALE GENOMIC DNA]</scope>
    <source>
        <strain evidence="1 2">SVXNc</strain>
    </source>
</reference>
<keyword evidence="2" id="KW-1185">Reference proteome</keyword>